<evidence type="ECO:0000313" key="13">
    <source>
        <dbReference type="Ensembl" id="ENSCMMP00000018618.1"/>
    </source>
</evidence>
<keyword evidence="4" id="KW-1017">Isopeptide bond</keyword>
<dbReference type="InterPro" id="IPR001849">
    <property type="entry name" value="PH_domain"/>
</dbReference>
<evidence type="ECO:0000256" key="7">
    <source>
        <dbReference type="ARBA" id="ARBA00023224"/>
    </source>
</evidence>
<feature type="compositionally biased region" description="Low complexity" evidence="10">
    <location>
        <begin position="1"/>
        <end position="24"/>
    </location>
</feature>
<dbReference type="Proteomes" id="UP000694556">
    <property type="component" value="Chromosome 1"/>
</dbReference>
<keyword evidence="6" id="KW-0832">Ubl conjugation</keyword>
<dbReference type="CDD" id="cd01257">
    <property type="entry name" value="PH_IRS"/>
    <property type="match status" value="1"/>
</dbReference>
<comment type="subunit">
    <text evidence="8">Interacts with PHIP. Interacts with SH2B1; this interaction enhances leptin-induced activation of the PI3-kinase pathway. Interacts with GRB2. Interacts with PIK3R1. Interacts with DVL2; this interaction promotes the Wnt/beta-catenin signaling pathway.</text>
</comment>
<evidence type="ECO:0000256" key="2">
    <source>
        <dbReference type="ARBA" id="ARBA00022481"/>
    </source>
</evidence>
<dbReference type="AlphaFoldDB" id="A0A8C3CCP7"/>
<dbReference type="PANTHER" id="PTHR10614:SF7">
    <property type="entry name" value="INSULIN RECEPTOR SUBSTRATE 2"/>
    <property type="match status" value="1"/>
</dbReference>
<feature type="domain" description="IRS-type PTB" evidence="12">
    <location>
        <begin position="171"/>
        <end position="275"/>
    </location>
</feature>
<keyword evidence="3" id="KW-0963">Cytoplasm</keyword>
<evidence type="ECO:0000256" key="6">
    <source>
        <dbReference type="ARBA" id="ARBA00022843"/>
    </source>
</evidence>
<evidence type="ECO:0000256" key="5">
    <source>
        <dbReference type="ARBA" id="ARBA00022553"/>
    </source>
</evidence>
<reference evidence="13" key="1">
    <citation type="submission" date="2018-09" db="EMBL/GenBank/DDBJ databases">
        <title>Common duck and Muscovy duck high density SNP chip.</title>
        <authorList>
            <person name="Vignal A."/>
            <person name="Thebault N."/>
            <person name="Warren W.C."/>
        </authorList>
    </citation>
    <scope>NUCLEOTIDE SEQUENCE [LARGE SCALE GENOMIC DNA]</scope>
</reference>
<evidence type="ECO:0000259" key="11">
    <source>
        <dbReference type="PROSITE" id="PS50003"/>
    </source>
</evidence>
<dbReference type="PANTHER" id="PTHR10614">
    <property type="entry name" value="INSULIN RECEPTOR SUBSTRATE"/>
    <property type="match status" value="1"/>
</dbReference>
<evidence type="ECO:0000256" key="3">
    <source>
        <dbReference type="ARBA" id="ARBA00022490"/>
    </source>
</evidence>
<dbReference type="SMART" id="SM00233">
    <property type="entry name" value="PH"/>
    <property type="match status" value="1"/>
</dbReference>
<dbReference type="GO" id="GO:0008286">
    <property type="term" value="P:insulin receptor signaling pathway"/>
    <property type="evidence" value="ECO:0007669"/>
    <property type="project" value="InterPro"/>
</dbReference>
<comment type="subcellular location">
    <subcellularLocation>
        <location evidence="1">Cytoplasm</location>
        <location evidence="1">Cytosol</location>
    </subcellularLocation>
</comment>
<dbReference type="GO" id="GO:0051050">
    <property type="term" value="P:positive regulation of transport"/>
    <property type="evidence" value="ECO:0007669"/>
    <property type="project" value="UniProtKB-ARBA"/>
</dbReference>
<dbReference type="Ensembl" id="ENSCMMT00000020433.1">
    <property type="protein sequence ID" value="ENSCMMP00000018618.1"/>
    <property type="gene ID" value="ENSCMMG00000011740.1"/>
</dbReference>
<evidence type="ECO:0000259" key="12">
    <source>
        <dbReference type="PROSITE" id="PS51064"/>
    </source>
</evidence>
<dbReference type="FunFam" id="2.30.29.30:FF:000291">
    <property type="entry name" value="insulin receptor substrate 2"/>
    <property type="match status" value="1"/>
</dbReference>
<feature type="region of interest" description="Disordered" evidence="10">
    <location>
        <begin position="320"/>
        <end position="384"/>
    </location>
</feature>
<dbReference type="SMART" id="SM00310">
    <property type="entry name" value="PTBI"/>
    <property type="match status" value="1"/>
</dbReference>
<organism evidence="13 14">
    <name type="scientific">Cairina moschata</name>
    <name type="common">Muscovy duck</name>
    <dbReference type="NCBI Taxonomy" id="8855"/>
    <lineage>
        <taxon>Eukaryota</taxon>
        <taxon>Metazoa</taxon>
        <taxon>Chordata</taxon>
        <taxon>Craniata</taxon>
        <taxon>Vertebrata</taxon>
        <taxon>Euteleostomi</taxon>
        <taxon>Archelosauria</taxon>
        <taxon>Archosauria</taxon>
        <taxon>Dinosauria</taxon>
        <taxon>Saurischia</taxon>
        <taxon>Theropoda</taxon>
        <taxon>Coelurosauria</taxon>
        <taxon>Aves</taxon>
        <taxon>Neognathae</taxon>
        <taxon>Galloanserae</taxon>
        <taxon>Anseriformes</taxon>
        <taxon>Anatidae</taxon>
        <taxon>Anatinae</taxon>
        <taxon>Cairina</taxon>
    </lineage>
</organism>
<name>A0A8C3CCP7_CAIMO</name>
<feature type="region of interest" description="Disordered" evidence="10">
    <location>
        <begin position="1"/>
        <end position="43"/>
    </location>
</feature>
<dbReference type="Gene3D" id="2.30.29.30">
    <property type="entry name" value="Pleckstrin-homology domain (PH domain)/Phosphotyrosine-binding domain (PTB)"/>
    <property type="match status" value="2"/>
</dbReference>
<dbReference type="GO" id="GO:0005886">
    <property type="term" value="C:plasma membrane"/>
    <property type="evidence" value="ECO:0007669"/>
    <property type="project" value="TreeGrafter"/>
</dbReference>
<evidence type="ECO:0000256" key="4">
    <source>
        <dbReference type="ARBA" id="ARBA00022499"/>
    </source>
</evidence>
<dbReference type="GO" id="GO:0043548">
    <property type="term" value="F:phosphatidylinositol 3-kinase binding"/>
    <property type="evidence" value="ECO:0007669"/>
    <property type="project" value="TreeGrafter"/>
</dbReference>
<dbReference type="FunFam" id="2.30.29.30:FF:000029">
    <property type="entry name" value="Insulin receptor substrate 1"/>
    <property type="match status" value="1"/>
</dbReference>
<dbReference type="PRINTS" id="PR00628">
    <property type="entry name" value="INSULINRSI"/>
</dbReference>
<dbReference type="GO" id="GO:0035591">
    <property type="term" value="F:signaling adaptor activity"/>
    <property type="evidence" value="ECO:0007669"/>
    <property type="project" value="UniProtKB-ARBA"/>
</dbReference>
<dbReference type="CDD" id="cd01204">
    <property type="entry name" value="PTB_IRS"/>
    <property type="match status" value="1"/>
</dbReference>
<dbReference type="Pfam" id="PF02174">
    <property type="entry name" value="IRS"/>
    <property type="match status" value="1"/>
</dbReference>
<evidence type="ECO:0000256" key="10">
    <source>
        <dbReference type="SAM" id="MobiDB-lite"/>
    </source>
</evidence>
<feature type="compositionally biased region" description="Pro residues" evidence="10">
    <location>
        <begin position="272"/>
        <end position="287"/>
    </location>
</feature>
<dbReference type="GO" id="GO:0005158">
    <property type="term" value="F:insulin receptor binding"/>
    <property type="evidence" value="ECO:0007669"/>
    <property type="project" value="InterPro"/>
</dbReference>
<protein>
    <recommendedName>
        <fullName evidence="9">Insulin receptor substrate 2</fullName>
    </recommendedName>
</protein>
<dbReference type="Pfam" id="PF00169">
    <property type="entry name" value="PH"/>
    <property type="match status" value="1"/>
</dbReference>
<dbReference type="PROSITE" id="PS50003">
    <property type="entry name" value="PH_DOMAIN"/>
    <property type="match status" value="1"/>
</dbReference>
<sequence length="384" mass="41927">YAPAGAGSTSSSGSSSTAPAVLGPPGSPPGPNLNNNNNNNQGVRKCGYLRKQKHGHKRFFVLRGPGGGEEAGGARLEYYESEKKWRNKSGAPKRVIALDSCLNINKRADAKHKYLIALYTKDEYFAVAAENEQEQEGWYRALTDLAAAASSLAAAGEELNYGLVTPAAAAYREVWQVTLKPKGLGQSKNLTGVHRLCLSARTIGFVRLNCELPSVTLQLMNIRRCGHSDSFFFIEVGRSAATGPGELWMQADDSVVAQNIHETILEAMKRPPLLPALPRPGGRPGPPQADILADHPVPAEAPPAAALLRLPRRVHADARLLRRQRRPPLPPLPCRRLPQSDLHPLPRGLRGHRDRLAPQLRQQQHQPGAAGRGGRRRRRRRWGG</sequence>
<keyword evidence="5" id="KW-0597">Phosphoprotein</keyword>
<evidence type="ECO:0000313" key="14">
    <source>
        <dbReference type="Proteomes" id="UP000694556"/>
    </source>
</evidence>
<keyword evidence="2" id="KW-0488">Methylation</keyword>
<evidence type="ECO:0000256" key="9">
    <source>
        <dbReference type="ARBA" id="ARBA00068176"/>
    </source>
</evidence>
<keyword evidence="7" id="KW-0807">Transducer</keyword>
<proteinExistence type="predicted"/>
<evidence type="ECO:0000256" key="1">
    <source>
        <dbReference type="ARBA" id="ARBA00004514"/>
    </source>
</evidence>
<dbReference type="SUPFAM" id="SSF50729">
    <property type="entry name" value="PH domain-like"/>
    <property type="match status" value="2"/>
</dbReference>
<evidence type="ECO:0000256" key="8">
    <source>
        <dbReference type="ARBA" id="ARBA00063477"/>
    </source>
</evidence>
<feature type="region of interest" description="Disordered" evidence="10">
    <location>
        <begin position="271"/>
        <end position="295"/>
    </location>
</feature>
<dbReference type="InterPro" id="IPR011993">
    <property type="entry name" value="PH-like_dom_sf"/>
</dbReference>
<dbReference type="PROSITE" id="PS51064">
    <property type="entry name" value="IRS_PTB"/>
    <property type="match status" value="1"/>
</dbReference>
<feature type="domain" description="PH" evidence="11">
    <location>
        <begin position="42"/>
        <end position="147"/>
    </location>
</feature>
<dbReference type="SMART" id="SM01244">
    <property type="entry name" value="IRS"/>
    <property type="match status" value="1"/>
</dbReference>
<dbReference type="InterPro" id="IPR039011">
    <property type="entry name" value="IRS"/>
</dbReference>
<accession>A0A8C3CCP7</accession>
<feature type="compositionally biased region" description="Basic residues" evidence="10">
    <location>
        <begin position="373"/>
        <end position="384"/>
    </location>
</feature>
<dbReference type="GO" id="GO:0005829">
    <property type="term" value="C:cytosol"/>
    <property type="evidence" value="ECO:0007669"/>
    <property type="project" value="UniProtKB-SubCell"/>
</dbReference>
<reference evidence="13" key="3">
    <citation type="submission" date="2025-09" db="UniProtKB">
        <authorList>
            <consortium name="Ensembl"/>
        </authorList>
    </citation>
    <scope>IDENTIFICATION</scope>
</reference>
<reference evidence="13" key="2">
    <citation type="submission" date="2025-08" db="UniProtKB">
        <authorList>
            <consortium name="Ensembl"/>
        </authorList>
    </citation>
    <scope>IDENTIFICATION</scope>
</reference>
<keyword evidence="14" id="KW-1185">Reference proteome</keyword>
<dbReference type="InterPro" id="IPR002404">
    <property type="entry name" value="IRS_PTB"/>
</dbReference>